<dbReference type="PANTHER" id="PTHR44520">
    <property type="entry name" value="RESPONSE REGULATOR RCP1-RELATED"/>
    <property type="match status" value="1"/>
</dbReference>
<evidence type="ECO:0000259" key="2">
    <source>
        <dbReference type="PROSITE" id="PS50110"/>
    </source>
</evidence>
<dbReference type="InterPro" id="IPR052893">
    <property type="entry name" value="TCS_response_regulator"/>
</dbReference>
<dbReference type="SUPFAM" id="SSF52172">
    <property type="entry name" value="CheY-like"/>
    <property type="match status" value="1"/>
</dbReference>
<organism evidence="3 4">
    <name type="scientific">Geomonas silvestris</name>
    <dbReference type="NCBI Taxonomy" id="2740184"/>
    <lineage>
        <taxon>Bacteria</taxon>
        <taxon>Pseudomonadati</taxon>
        <taxon>Thermodesulfobacteriota</taxon>
        <taxon>Desulfuromonadia</taxon>
        <taxon>Geobacterales</taxon>
        <taxon>Geobacteraceae</taxon>
        <taxon>Geomonas</taxon>
    </lineage>
</organism>
<dbReference type="CDD" id="cd17557">
    <property type="entry name" value="REC_Rcp-like"/>
    <property type="match status" value="1"/>
</dbReference>
<dbReference type="InterPro" id="IPR011006">
    <property type="entry name" value="CheY-like_superfamily"/>
</dbReference>
<comment type="caution">
    <text evidence="3">The sequence shown here is derived from an EMBL/GenBank/DDBJ whole genome shotgun (WGS) entry which is preliminary data.</text>
</comment>
<name>A0A6V8MPL0_9BACT</name>
<reference evidence="4" key="1">
    <citation type="submission" date="2020-06" db="EMBL/GenBank/DDBJ databases">
        <title>Draft genomic sequence of Geomonas sp. Red330.</title>
        <authorList>
            <person name="Itoh H."/>
            <person name="Zhenxing X."/>
            <person name="Ushijima N."/>
            <person name="Masuda Y."/>
            <person name="Shiratori Y."/>
            <person name="Senoo K."/>
        </authorList>
    </citation>
    <scope>NUCLEOTIDE SEQUENCE [LARGE SCALE GENOMIC DNA]</scope>
    <source>
        <strain evidence="4">Red330</strain>
    </source>
</reference>
<dbReference type="GO" id="GO:0000160">
    <property type="term" value="P:phosphorelay signal transduction system"/>
    <property type="evidence" value="ECO:0007669"/>
    <property type="project" value="InterPro"/>
</dbReference>
<keyword evidence="1" id="KW-0597">Phosphoprotein</keyword>
<dbReference type="Gene3D" id="3.40.50.2300">
    <property type="match status" value="1"/>
</dbReference>
<dbReference type="PROSITE" id="PS50110">
    <property type="entry name" value="RESPONSE_REGULATORY"/>
    <property type="match status" value="1"/>
</dbReference>
<keyword evidence="4" id="KW-1185">Reference proteome</keyword>
<dbReference type="InterPro" id="IPR001789">
    <property type="entry name" value="Sig_transdc_resp-reg_receiver"/>
</dbReference>
<proteinExistence type="predicted"/>
<gene>
    <name evidence="3" type="ORF">GMST_41520</name>
</gene>
<accession>A0A6V8MPL0</accession>
<sequence>MKLKRILLVEDNANDAELTLEALSEHNLANEVDRVTDGAEALDYLFQRGAYAAREDGNLAVILLDLKLPKVDGLEVLRIIKSDDKLKYLPVVVLTSSREESDLVESYRLGVNAYVVKPVNFSEFINAVREVGAFWAIVNEPPPTGKGAAQ</sequence>
<dbReference type="EMBL" id="BLXX01000020">
    <property type="protein sequence ID" value="GFO61827.1"/>
    <property type="molecule type" value="Genomic_DNA"/>
</dbReference>
<evidence type="ECO:0000256" key="1">
    <source>
        <dbReference type="PROSITE-ProRule" id="PRU00169"/>
    </source>
</evidence>
<dbReference type="AlphaFoldDB" id="A0A6V8MPL0"/>
<feature type="domain" description="Response regulatory" evidence="2">
    <location>
        <begin position="5"/>
        <end position="132"/>
    </location>
</feature>
<evidence type="ECO:0000313" key="3">
    <source>
        <dbReference type="EMBL" id="GFO61827.1"/>
    </source>
</evidence>
<protein>
    <submittedName>
        <fullName evidence="3">Response regulator</fullName>
    </submittedName>
</protein>
<feature type="modified residue" description="4-aspartylphosphate" evidence="1">
    <location>
        <position position="65"/>
    </location>
</feature>
<evidence type="ECO:0000313" key="4">
    <source>
        <dbReference type="Proteomes" id="UP000556026"/>
    </source>
</evidence>
<dbReference type="Pfam" id="PF00072">
    <property type="entry name" value="Response_reg"/>
    <property type="match status" value="1"/>
</dbReference>
<dbReference type="RefSeq" id="WP_183356609.1">
    <property type="nucleotide sequence ID" value="NZ_BLXX01000020.1"/>
</dbReference>
<dbReference type="SMART" id="SM00448">
    <property type="entry name" value="REC"/>
    <property type="match status" value="1"/>
</dbReference>
<dbReference type="PANTHER" id="PTHR44520:SF1">
    <property type="entry name" value="TWO-COMPONENT SYSTEM REGULATORY PROTEIN"/>
    <property type="match status" value="1"/>
</dbReference>
<dbReference type="Proteomes" id="UP000556026">
    <property type="component" value="Unassembled WGS sequence"/>
</dbReference>